<keyword evidence="2 3" id="KW-0378">Hydrolase</keyword>
<protein>
    <recommendedName>
        <fullName evidence="3">Carboxylic ester hydrolase</fullName>
        <ecNumber evidence="3">3.1.1.-</ecNumber>
    </recommendedName>
</protein>
<dbReference type="OrthoDB" id="3199405at2"/>
<dbReference type="PROSITE" id="PS00122">
    <property type="entry name" value="CARBOXYLESTERASE_B_1"/>
    <property type="match status" value="1"/>
</dbReference>
<dbReference type="PANTHER" id="PTHR43918:SF4">
    <property type="entry name" value="CARBOXYLIC ESTER HYDROLASE"/>
    <property type="match status" value="1"/>
</dbReference>
<feature type="region of interest" description="Disordered" evidence="4">
    <location>
        <begin position="1"/>
        <end position="20"/>
    </location>
</feature>
<evidence type="ECO:0000256" key="4">
    <source>
        <dbReference type="SAM" id="MobiDB-lite"/>
    </source>
</evidence>
<evidence type="ECO:0000256" key="3">
    <source>
        <dbReference type="RuleBase" id="RU361235"/>
    </source>
</evidence>
<feature type="domain" description="Carboxylesterase type B" evidence="5">
    <location>
        <begin position="58"/>
        <end position="531"/>
    </location>
</feature>
<proteinExistence type="inferred from homology"/>
<dbReference type="Pfam" id="PF00135">
    <property type="entry name" value="COesterase"/>
    <property type="match status" value="1"/>
</dbReference>
<evidence type="ECO:0000256" key="2">
    <source>
        <dbReference type="ARBA" id="ARBA00022801"/>
    </source>
</evidence>
<dbReference type="InterPro" id="IPR050654">
    <property type="entry name" value="AChE-related_enzymes"/>
</dbReference>
<dbReference type="EC" id="3.1.1.-" evidence="3"/>
<reference evidence="6 7" key="1">
    <citation type="submission" date="2017-07" db="EMBL/GenBank/DDBJ databases">
        <title>The new phylogeny of genus Mycobacterium.</title>
        <authorList>
            <person name="Tortoli E."/>
            <person name="Trovato A."/>
            <person name="Cirillo D.M."/>
        </authorList>
    </citation>
    <scope>NUCLEOTIDE SEQUENCE [LARGE SCALE GENOMIC DNA]</scope>
    <source>
        <strain evidence="6 7">ATCC 33027</strain>
    </source>
</reference>
<dbReference type="InterPro" id="IPR029058">
    <property type="entry name" value="AB_hydrolase_fold"/>
</dbReference>
<sequence>MPRGGIRVGSDLVRERSSSRPIRRATGLLLGLAMLVACTRGTTPMRPQPAPVAGPGPAVVQTATGAVRGVVSPGYRVFEGIPYAAAPVGPLRFQPPQPAAPWPGVRDATKPGLRCIQDTSIDPDYGRPTGEDCLNLNVWSPDGAIKSSQKPVMVWIHGGSFLNGSADIYDARWLATQGDIVVVTINYRLGTMGFLAHPALSPDGNIGNYGFADQQAALRWVHDNIAEFGGDPSKVTIAGESAGAMSVCDHLVAPDSAGLFRAAILQSGPCQAQADRATAQQVSTDYATGVGCTDPEAVAACLRSLPTKTLQSAPFYVGFGPDKLIGPVTGTDRLPTDPMTAFALDRAPRVPVLVGSNGDEFAMFTAIRYLKNGRLPPYPKLLSDTFGADAAAVAQRYPLERFGGSEGLAYSAAVTDSIFACPTDRIASGLAHTGPVYAYEFNDRTAPAPDPLRAAPFPVGASHSLELRYLFDVGGAPPLDPAQRQLSDEMVAYWSQFVKTGAPDVSGLPDWPRLGTDGATGKWLSLQTGQLSITEDFGPRHLCPFWAVLKGNR</sequence>
<name>A0A255DIW6_9MYCO</name>
<comment type="similarity">
    <text evidence="1 3">Belongs to the type-B carboxylesterase/lipase family.</text>
</comment>
<organism evidence="6 7">
    <name type="scientific">Mycolicibacterium sphagni</name>
    <dbReference type="NCBI Taxonomy" id="1786"/>
    <lineage>
        <taxon>Bacteria</taxon>
        <taxon>Bacillati</taxon>
        <taxon>Actinomycetota</taxon>
        <taxon>Actinomycetes</taxon>
        <taxon>Mycobacteriales</taxon>
        <taxon>Mycobacteriaceae</taxon>
        <taxon>Mycolicibacterium</taxon>
    </lineage>
</organism>
<dbReference type="EMBL" id="NOZR01000019">
    <property type="protein sequence ID" value="OYN76902.1"/>
    <property type="molecule type" value="Genomic_DNA"/>
</dbReference>
<keyword evidence="7" id="KW-1185">Reference proteome</keyword>
<evidence type="ECO:0000313" key="6">
    <source>
        <dbReference type="EMBL" id="OYN76902.1"/>
    </source>
</evidence>
<dbReference type="AlphaFoldDB" id="A0A255DIW6"/>
<dbReference type="ESTHER" id="9myco-a0a255diw6">
    <property type="family name" value="Carb_B_Bacteria"/>
</dbReference>
<dbReference type="InterPro" id="IPR002018">
    <property type="entry name" value="CarbesteraseB"/>
</dbReference>
<dbReference type="GO" id="GO:0052689">
    <property type="term" value="F:carboxylic ester hydrolase activity"/>
    <property type="evidence" value="ECO:0007669"/>
    <property type="project" value="TreeGrafter"/>
</dbReference>
<dbReference type="PANTHER" id="PTHR43918">
    <property type="entry name" value="ACETYLCHOLINESTERASE"/>
    <property type="match status" value="1"/>
</dbReference>
<evidence type="ECO:0000313" key="7">
    <source>
        <dbReference type="Proteomes" id="UP000216063"/>
    </source>
</evidence>
<dbReference type="InterPro" id="IPR019826">
    <property type="entry name" value="Carboxylesterase_B_AS"/>
</dbReference>
<accession>A0A255DIW6</accession>
<comment type="caution">
    <text evidence="6">The sequence shown here is derived from an EMBL/GenBank/DDBJ whole genome shotgun (WGS) entry which is preliminary data.</text>
</comment>
<dbReference type="SUPFAM" id="SSF53474">
    <property type="entry name" value="alpha/beta-Hydrolases"/>
    <property type="match status" value="1"/>
</dbReference>
<evidence type="ECO:0000259" key="5">
    <source>
        <dbReference type="Pfam" id="PF00135"/>
    </source>
</evidence>
<evidence type="ECO:0000256" key="1">
    <source>
        <dbReference type="ARBA" id="ARBA00005964"/>
    </source>
</evidence>
<dbReference type="Gene3D" id="3.40.50.1820">
    <property type="entry name" value="alpha/beta hydrolase"/>
    <property type="match status" value="1"/>
</dbReference>
<dbReference type="Proteomes" id="UP000216063">
    <property type="component" value="Unassembled WGS sequence"/>
</dbReference>
<gene>
    <name evidence="6" type="ORF">CG716_20550</name>
</gene>